<dbReference type="PANTHER" id="PTHR11728">
    <property type="entry name" value="GLYCEROL-3-PHOSPHATE DEHYDROGENASE"/>
    <property type="match status" value="1"/>
</dbReference>
<dbReference type="InterPro" id="IPR036291">
    <property type="entry name" value="NAD(P)-bd_dom_sf"/>
</dbReference>
<feature type="domain" description="Phospholipid/glycerol acyltransferase" evidence="2">
    <location>
        <begin position="155"/>
        <end position="281"/>
    </location>
</feature>
<dbReference type="GO" id="GO:0005975">
    <property type="term" value="P:carbohydrate metabolic process"/>
    <property type="evidence" value="ECO:0007669"/>
    <property type="project" value="InterPro"/>
</dbReference>
<name>A0A0D2JB24_9BACT</name>
<keyword evidence="1" id="KW-0560">Oxidoreductase</keyword>
<dbReference type="InterPro" id="IPR008927">
    <property type="entry name" value="6-PGluconate_DH-like_C_sf"/>
</dbReference>
<dbReference type="InterPro" id="IPR006109">
    <property type="entry name" value="G3P_DH_NAD-dep_C"/>
</dbReference>
<dbReference type="SUPFAM" id="SSF48179">
    <property type="entry name" value="6-phosphogluconate dehydrogenase C-terminal domain-like"/>
    <property type="match status" value="1"/>
</dbReference>
<dbReference type="GO" id="GO:0051287">
    <property type="term" value="F:NAD binding"/>
    <property type="evidence" value="ECO:0007669"/>
    <property type="project" value="InterPro"/>
</dbReference>
<dbReference type="Pfam" id="PF01210">
    <property type="entry name" value="NAD_Gly3P_dh_N"/>
    <property type="match status" value="1"/>
</dbReference>
<dbReference type="InterPro" id="IPR011128">
    <property type="entry name" value="G3P_DH_NAD-dep_N"/>
</dbReference>
<dbReference type="Gene3D" id="3.40.50.720">
    <property type="entry name" value="NAD(P)-binding Rossmann-like Domain"/>
    <property type="match status" value="1"/>
</dbReference>
<evidence type="ECO:0000256" key="1">
    <source>
        <dbReference type="ARBA" id="ARBA00023002"/>
    </source>
</evidence>
<protein>
    <recommendedName>
        <fullName evidence="2">Phospholipid/glycerol acyltransferase domain-containing protein</fullName>
    </recommendedName>
</protein>
<dbReference type="GO" id="GO:0047952">
    <property type="term" value="F:glycerol-3-phosphate dehydrogenase [NAD(P)+] activity"/>
    <property type="evidence" value="ECO:0007669"/>
    <property type="project" value="TreeGrafter"/>
</dbReference>
<dbReference type="GO" id="GO:0046168">
    <property type="term" value="P:glycerol-3-phosphate catabolic process"/>
    <property type="evidence" value="ECO:0007669"/>
    <property type="project" value="InterPro"/>
</dbReference>
<evidence type="ECO:0000313" key="4">
    <source>
        <dbReference type="Proteomes" id="UP000032233"/>
    </source>
</evidence>
<dbReference type="RefSeq" id="WP_044350031.1">
    <property type="nucleotide sequence ID" value="NZ_AZAC01000021.1"/>
</dbReference>
<dbReference type="OrthoDB" id="5483103at2"/>
<evidence type="ECO:0000259" key="2">
    <source>
        <dbReference type="SMART" id="SM00563"/>
    </source>
</evidence>
<dbReference type="Gene3D" id="1.10.1040.10">
    <property type="entry name" value="N-(1-d-carboxylethyl)-l-norvaline Dehydrogenase, domain 2"/>
    <property type="match status" value="1"/>
</dbReference>
<gene>
    <name evidence="3" type="ORF">X474_16765</name>
</gene>
<keyword evidence="4" id="KW-1185">Reference proteome</keyword>
<reference evidence="3 4" key="1">
    <citation type="submission" date="2013-11" db="EMBL/GenBank/DDBJ databases">
        <title>Metagenomic analysis of a methanogenic consortium involved in long chain n-alkane degradation.</title>
        <authorList>
            <person name="Davidova I.A."/>
            <person name="Callaghan A.V."/>
            <person name="Wawrik B."/>
            <person name="Pruitt S."/>
            <person name="Marks C."/>
            <person name="Duncan K.E."/>
            <person name="Suflita J.M."/>
        </authorList>
    </citation>
    <scope>NUCLEOTIDE SEQUENCE [LARGE SCALE GENOMIC DNA]</scope>
    <source>
        <strain evidence="3 4">SPR</strain>
    </source>
</reference>
<dbReference type="Proteomes" id="UP000032233">
    <property type="component" value="Unassembled WGS sequence"/>
</dbReference>
<dbReference type="InterPro" id="IPR013328">
    <property type="entry name" value="6PGD_dom2"/>
</dbReference>
<dbReference type="SUPFAM" id="SSF69593">
    <property type="entry name" value="Glycerol-3-phosphate (1)-acyltransferase"/>
    <property type="match status" value="1"/>
</dbReference>
<dbReference type="PANTHER" id="PTHR11728:SF1">
    <property type="entry name" value="GLYCEROL-3-PHOSPHATE DEHYDROGENASE [NAD(+)] 2, CHLOROPLASTIC"/>
    <property type="match status" value="1"/>
</dbReference>
<dbReference type="SMART" id="SM00563">
    <property type="entry name" value="PlsC"/>
    <property type="match status" value="1"/>
</dbReference>
<dbReference type="STRING" id="1429043.X474_16765"/>
<dbReference type="GO" id="GO:0005829">
    <property type="term" value="C:cytosol"/>
    <property type="evidence" value="ECO:0007669"/>
    <property type="project" value="TreeGrafter"/>
</dbReference>
<dbReference type="EMBL" id="AZAC01000021">
    <property type="protein sequence ID" value="KIX12916.1"/>
    <property type="molecule type" value="Genomic_DNA"/>
</dbReference>
<dbReference type="SUPFAM" id="SSF51735">
    <property type="entry name" value="NAD(P)-binding Rossmann-fold domains"/>
    <property type="match status" value="1"/>
</dbReference>
<accession>A0A0D2JB24</accession>
<dbReference type="AlphaFoldDB" id="A0A0D2JB24"/>
<comment type="caution">
    <text evidence="3">The sequence shown here is derived from an EMBL/GenBank/DDBJ whole genome shotgun (WGS) entry which is preliminary data.</text>
</comment>
<dbReference type="InParanoid" id="A0A0D2JB24"/>
<proteinExistence type="predicted"/>
<dbReference type="GO" id="GO:0016746">
    <property type="term" value="F:acyltransferase activity"/>
    <property type="evidence" value="ECO:0007669"/>
    <property type="project" value="InterPro"/>
</dbReference>
<dbReference type="Pfam" id="PF01553">
    <property type="entry name" value="Acyltransferase"/>
    <property type="match status" value="1"/>
</dbReference>
<dbReference type="Pfam" id="PF07479">
    <property type="entry name" value="NAD_Gly3P_dh_C"/>
    <property type="match status" value="1"/>
</dbReference>
<dbReference type="InterPro" id="IPR002123">
    <property type="entry name" value="Plipid/glycerol_acylTrfase"/>
</dbReference>
<sequence>MAAGSFRSNKKSLQKKVKGLFSRAMINTANRVDFVNIINRVYQSDSAEKWRERFKDIPPTWDFQDELTEHAIQLTINQVKKEGTQVSEEEIRKTLQAIRCRYDHDLHLKAAPALTVLMNHLFAPPDPNHPLASPDGRDSAHVDKLKEYVSQGKSVLFLSNHSSHLDEFLLVTAMFHADLGLPLFAAGANMMVIKSLAKVFYAASYVVQRRGASRVGLSGLYNFCRAISEKGGQQAIFLEAWHGGARSRDGSIRYPRRLVTLRGALASDKDLVIQPVAVSYSVVPEDLSLAARKSGKCWLRGMGLFRTLAQAIIHPKSFISRVSKDLYGRAYVTLPPPVLLSELKEAHAKDPAGLSLDEYVALYSIGEIARIKKVMASQLTARAIVRAQKQEKKDLLECAKYELDLLREYHLSTFNQEPDLEDFIRDHTLEEVLADGIKTLKKRAVLSRFTKDQHKLPKVLSHPGLAFYATHGDRRIYSPTADKNIVVVGANDWGFALTYLVGNRILEEKKYLNASLTLYDSRKDVARQMGLTRCAPGRFEEYHLPKNSFVTSDPTSAFRKASEVILVSSLGKLAEQAEAILESSQQGLKLVVGTCGFEPETHRLPCQVVYDLLKKTGRNDVEVYSLVGPVRDEELVQGIESTGVLAGPETGLNKLADLFNWPPINVITSNDCLGVQAAAILAGIYAMWGHYLARLDKVKGPSRTGVYMARAAQEAQELAMALGADQETFAASSPAWIANFVATGLSRGYREFVRKVAGSAKKTSPPKAAQKLCQQLEEQGEPPLAYQDLYSAHVLAQKHGLDLPILNEAFETLYGE</sequence>
<evidence type="ECO:0000313" key="3">
    <source>
        <dbReference type="EMBL" id="KIX12916.1"/>
    </source>
</evidence>
<organism evidence="3 4">
    <name type="scientific">Dethiosulfatarculus sandiegensis</name>
    <dbReference type="NCBI Taxonomy" id="1429043"/>
    <lineage>
        <taxon>Bacteria</taxon>
        <taxon>Pseudomonadati</taxon>
        <taxon>Thermodesulfobacteriota</taxon>
        <taxon>Desulfarculia</taxon>
        <taxon>Desulfarculales</taxon>
        <taxon>Desulfarculaceae</taxon>
        <taxon>Dethiosulfatarculus</taxon>
    </lineage>
</organism>